<keyword evidence="2" id="KW-1185">Reference proteome</keyword>
<gene>
    <name evidence="1" type="ORF">FGO68_gene11574</name>
</gene>
<organism evidence="1 2">
    <name type="scientific">Halteria grandinella</name>
    <dbReference type="NCBI Taxonomy" id="5974"/>
    <lineage>
        <taxon>Eukaryota</taxon>
        <taxon>Sar</taxon>
        <taxon>Alveolata</taxon>
        <taxon>Ciliophora</taxon>
        <taxon>Intramacronucleata</taxon>
        <taxon>Spirotrichea</taxon>
        <taxon>Stichotrichia</taxon>
        <taxon>Sporadotrichida</taxon>
        <taxon>Halteriidae</taxon>
        <taxon>Halteria</taxon>
    </lineage>
</organism>
<dbReference type="EMBL" id="RRYP01007360">
    <property type="protein sequence ID" value="TNV80550.1"/>
    <property type="molecule type" value="Genomic_DNA"/>
</dbReference>
<proteinExistence type="predicted"/>
<accession>A0A8J8NUA7</accession>
<comment type="caution">
    <text evidence="1">The sequence shown here is derived from an EMBL/GenBank/DDBJ whole genome shotgun (WGS) entry which is preliminary data.</text>
</comment>
<evidence type="ECO:0000313" key="1">
    <source>
        <dbReference type="EMBL" id="TNV80550.1"/>
    </source>
</evidence>
<evidence type="ECO:0000313" key="2">
    <source>
        <dbReference type="Proteomes" id="UP000785679"/>
    </source>
</evidence>
<dbReference type="AlphaFoldDB" id="A0A8J8NUA7"/>
<name>A0A8J8NUA7_HALGN</name>
<protein>
    <submittedName>
        <fullName evidence="1">Uncharacterized protein</fullName>
    </submittedName>
</protein>
<dbReference type="Proteomes" id="UP000785679">
    <property type="component" value="Unassembled WGS sequence"/>
</dbReference>
<sequence>MINQPSPPDGIDTNPQNSLEGLLPLLQNPKFLTKKYATVCHPNSLFRERLSHGSQQTYPSFTEDRALKTIGLNFFSAFLEGTETESETFSDEDNAEVVRQQLEDDQMMMATTDAGSSECHGPTNPVIIPSQQLERQNEALNKEAGTSISGELQVNSSNSASPFANGEIYAGSLLSRPMLQQSEKKTTQFVFQMDSEMAEPPISHGIQNDPTQFVAQEDDLIEDDELMVDVSGVNGNQAVNEEAKDEQFSVHSLVEAERVEEVKEKTKEVDPSYLKQKLNDKHQLFKKYFDKCLKGPKQRINGAKRPQLTDQQVKFIHNLKKDFSKLVFNQTITSINLFLKILDSAQIIISTLRETAFKDLNYPQTKIFTLVDITLSYVSIVIKGALKEDQFTRLKTVIADKQQPGADRIVDADKQNEEKNKNKVLRRKMFLLHCQAWCTQYRHICMSVLNLKRPTMPDQQTTSKQFEIETIKALQVSKKISKSDAQQKYNIVIGIIKSYFQDPSPINLIKLHDESGRLIEALKFDHGPSK</sequence>
<reference evidence="1" key="1">
    <citation type="submission" date="2019-06" db="EMBL/GenBank/DDBJ databases">
        <authorList>
            <person name="Zheng W."/>
        </authorList>
    </citation>
    <scope>NUCLEOTIDE SEQUENCE</scope>
    <source>
        <strain evidence="1">QDHG01</strain>
    </source>
</reference>